<dbReference type="AlphaFoldDB" id="A0A1B1UQ34"/>
<dbReference type="OrthoDB" id="121597at2"/>
<name>A0A1B1UQ34_9BRAD</name>
<evidence type="ECO:0000313" key="2">
    <source>
        <dbReference type="EMBL" id="ANW04942.1"/>
    </source>
</evidence>
<protein>
    <submittedName>
        <fullName evidence="2">Plasmid stabilization protein</fullName>
    </submittedName>
</protein>
<dbReference type="InterPro" id="IPR007712">
    <property type="entry name" value="RelE/ParE_toxin"/>
</dbReference>
<proteinExistence type="predicted"/>
<dbReference type="RefSeq" id="WP_065732078.1">
    <property type="nucleotide sequence ID" value="NZ_CP016428.1"/>
</dbReference>
<dbReference type="Proteomes" id="UP000092839">
    <property type="component" value="Chromosome"/>
</dbReference>
<accession>A0A1B1UQ34</accession>
<dbReference type="Gene3D" id="3.30.2310.20">
    <property type="entry name" value="RelE-like"/>
    <property type="match status" value="1"/>
</dbReference>
<dbReference type="Pfam" id="PF05016">
    <property type="entry name" value="ParE_toxin"/>
    <property type="match status" value="1"/>
</dbReference>
<sequence>MILLSRDAVEDVERLRIFLDRANPEAARRALALIWTGIERLQDFPALGMPTEDPDIRQIVLRFGASGYIVRYAILPETGNVLVTRVWHGREARV</sequence>
<dbReference type="EMBL" id="CP016428">
    <property type="protein sequence ID" value="ANW04942.1"/>
    <property type="molecule type" value="Genomic_DNA"/>
</dbReference>
<evidence type="ECO:0000256" key="1">
    <source>
        <dbReference type="ARBA" id="ARBA00022649"/>
    </source>
</evidence>
<keyword evidence="1" id="KW-1277">Toxin-antitoxin system</keyword>
<dbReference type="InterPro" id="IPR035093">
    <property type="entry name" value="RelE/ParE_toxin_dom_sf"/>
</dbReference>
<reference evidence="2 3" key="1">
    <citation type="submission" date="2016-07" db="EMBL/GenBank/DDBJ databases">
        <title>Complete genome sequence of Bradyrhizobium icense LMTR 13T, a potential inoculant strain isolated from lima bean (Phaseolus lunatus) in Peru.</title>
        <authorList>
            <person name="Ormeno-Orrillo E."/>
            <person name="Duran D."/>
            <person name="Rogel M.A."/>
            <person name="Rey L."/>
            <person name="Imperial J."/>
            <person name="Ruiz-Argueso T."/>
            <person name="Martinez-Romero E."/>
        </authorList>
    </citation>
    <scope>NUCLEOTIDE SEQUENCE [LARGE SCALE GENOMIC DNA]</scope>
    <source>
        <strain evidence="2 3">LMTR 13</strain>
    </source>
</reference>
<keyword evidence="3" id="KW-1185">Reference proteome</keyword>
<evidence type="ECO:0000313" key="3">
    <source>
        <dbReference type="Proteomes" id="UP000092839"/>
    </source>
</evidence>
<dbReference type="STRING" id="1274631.LMTR13_37260"/>
<gene>
    <name evidence="2" type="ORF">LMTR13_37260</name>
</gene>
<organism evidence="2 3">
    <name type="scientific">Bradyrhizobium icense</name>
    <dbReference type="NCBI Taxonomy" id="1274631"/>
    <lineage>
        <taxon>Bacteria</taxon>
        <taxon>Pseudomonadati</taxon>
        <taxon>Pseudomonadota</taxon>
        <taxon>Alphaproteobacteria</taxon>
        <taxon>Hyphomicrobiales</taxon>
        <taxon>Nitrobacteraceae</taxon>
        <taxon>Bradyrhizobium</taxon>
    </lineage>
</organism>
<dbReference type="KEGG" id="bic:LMTR13_37260"/>